<dbReference type="Pfam" id="PF03771">
    <property type="entry name" value="SPDY"/>
    <property type="match status" value="1"/>
</dbReference>
<dbReference type="InterPro" id="IPR005523">
    <property type="entry name" value="DUF317_SPDY"/>
</dbReference>
<evidence type="ECO:0000259" key="1">
    <source>
        <dbReference type="Pfam" id="PF03771"/>
    </source>
</evidence>
<gene>
    <name evidence="2" type="ORF">GCM10010507_37810</name>
</gene>
<comment type="caution">
    <text evidence="2">The sequence shown here is derived from an EMBL/GenBank/DDBJ whole genome shotgun (WGS) entry which is preliminary data.</text>
</comment>
<evidence type="ECO:0000313" key="2">
    <source>
        <dbReference type="EMBL" id="GHC57587.1"/>
    </source>
</evidence>
<reference evidence="2" key="2">
    <citation type="submission" date="2020-09" db="EMBL/GenBank/DDBJ databases">
        <authorList>
            <person name="Sun Q."/>
            <person name="Ohkuma M."/>
        </authorList>
    </citation>
    <scope>NUCLEOTIDE SEQUENCE</scope>
    <source>
        <strain evidence="2">JCM 4633</strain>
    </source>
</reference>
<organism evidence="2 3">
    <name type="scientific">Streptomyces cinnamoneus</name>
    <name type="common">Streptoverticillium cinnamoneum</name>
    <dbReference type="NCBI Taxonomy" id="53446"/>
    <lineage>
        <taxon>Bacteria</taxon>
        <taxon>Bacillati</taxon>
        <taxon>Actinomycetota</taxon>
        <taxon>Actinomycetes</taxon>
        <taxon>Kitasatosporales</taxon>
        <taxon>Streptomycetaceae</taxon>
        <taxon>Streptomyces</taxon>
        <taxon>Streptomyces cinnamoneus group</taxon>
    </lineage>
</organism>
<dbReference type="AlphaFoldDB" id="A0A918TUU3"/>
<proteinExistence type="predicted"/>
<dbReference type="EMBL" id="BMVB01000012">
    <property type="protein sequence ID" value="GHC57587.1"/>
    <property type="molecule type" value="Genomic_DNA"/>
</dbReference>
<sequence>MPLKKYAVFSSHHRAASIPLRINAYDAPFGPTRWAATFSDMTPTELVTAFTTALAAAHAQGRDAFLHGPDHSPLGAVEPLLVQD</sequence>
<dbReference type="Proteomes" id="UP000646244">
    <property type="component" value="Unassembled WGS sequence"/>
</dbReference>
<name>A0A918TUU3_STRCJ</name>
<protein>
    <recommendedName>
        <fullName evidence="1">DUF317 domain-containing protein</fullName>
    </recommendedName>
</protein>
<accession>A0A918TUU3</accession>
<feature type="domain" description="DUF317" evidence="1">
    <location>
        <begin position="21"/>
        <end position="56"/>
    </location>
</feature>
<reference evidence="2" key="1">
    <citation type="journal article" date="2014" name="Int. J. Syst. Evol. Microbiol.">
        <title>Complete genome sequence of Corynebacterium casei LMG S-19264T (=DSM 44701T), isolated from a smear-ripened cheese.</title>
        <authorList>
            <consortium name="US DOE Joint Genome Institute (JGI-PGF)"/>
            <person name="Walter F."/>
            <person name="Albersmeier A."/>
            <person name="Kalinowski J."/>
            <person name="Ruckert C."/>
        </authorList>
    </citation>
    <scope>NUCLEOTIDE SEQUENCE</scope>
    <source>
        <strain evidence="2">JCM 4633</strain>
    </source>
</reference>
<evidence type="ECO:0000313" key="3">
    <source>
        <dbReference type="Proteomes" id="UP000646244"/>
    </source>
</evidence>